<reference evidence="6" key="1">
    <citation type="journal article" date="2023" name="Mol. Phylogenet. Evol.">
        <title>Genome-scale phylogeny and comparative genomics of the fungal order Sordariales.</title>
        <authorList>
            <person name="Hensen N."/>
            <person name="Bonometti L."/>
            <person name="Westerberg I."/>
            <person name="Brannstrom I.O."/>
            <person name="Guillou S."/>
            <person name="Cros-Aarteil S."/>
            <person name="Calhoun S."/>
            <person name="Haridas S."/>
            <person name="Kuo A."/>
            <person name="Mondo S."/>
            <person name="Pangilinan J."/>
            <person name="Riley R."/>
            <person name="LaButti K."/>
            <person name="Andreopoulos B."/>
            <person name="Lipzen A."/>
            <person name="Chen C."/>
            <person name="Yan M."/>
            <person name="Daum C."/>
            <person name="Ng V."/>
            <person name="Clum A."/>
            <person name="Steindorff A."/>
            <person name="Ohm R.A."/>
            <person name="Martin F."/>
            <person name="Silar P."/>
            <person name="Natvig D.O."/>
            <person name="Lalanne C."/>
            <person name="Gautier V."/>
            <person name="Ament-Velasquez S.L."/>
            <person name="Kruys A."/>
            <person name="Hutchinson M.I."/>
            <person name="Powell A.J."/>
            <person name="Barry K."/>
            <person name="Miller A.N."/>
            <person name="Grigoriev I.V."/>
            <person name="Debuchy R."/>
            <person name="Gladieux P."/>
            <person name="Hiltunen Thoren M."/>
            <person name="Johannesson H."/>
        </authorList>
    </citation>
    <scope>NUCLEOTIDE SEQUENCE</scope>
    <source>
        <strain evidence="6">CBS 955.72</strain>
    </source>
</reference>
<gene>
    <name evidence="6" type="ORF">B0T25DRAFT_574877</name>
</gene>
<dbReference type="GO" id="GO:0016829">
    <property type="term" value="F:lyase activity"/>
    <property type="evidence" value="ECO:0007669"/>
    <property type="project" value="UniProtKB-KW"/>
</dbReference>
<dbReference type="EMBL" id="JAUIQD010000009">
    <property type="protein sequence ID" value="KAK3340004.1"/>
    <property type="molecule type" value="Genomic_DNA"/>
</dbReference>
<evidence type="ECO:0000256" key="2">
    <source>
        <dbReference type="ARBA" id="ARBA00022617"/>
    </source>
</evidence>
<keyword evidence="2" id="KW-0349">Heme</keyword>
<keyword evidence="3" id="KW-0479">Metal-binding</keyword>
<name>A0AAJ0M7T1_9PEZI</name>
<evidence type="ECO:0000256" key="1">
    <source>
        <dbReference type="ARBA" id="ARBA00001970"/>
    </source>
</evidence>
<evidence type="ECO:0000256" key="3">
    <source>
        <dbReference type="ARBA" id="ARBA00022723"/>
    </source>
</evidence>
<keyword evidence="4" id="KW-0408">Iron</keyword>
<protein>
    <submittedName>
        <fullName evidence="6">Heme-containing dehydratase-domain containing protein</fullName>
    </submittedName>
</protein>
<evidence type="ECO:0000256" key="4">
    <source>
        <dbReference type="ARBA" id="ARBA00023004"/>
    </source>
</evidence>
<dbReference type="AlphaFoldDB" id="A0AAJ0M7T1"/>
<dbReference type="InterPro" id="IPR025702">
    <property type="entry name" value="OXD"/>
</dbReference>
<dbReference type="GO" id="GO:0046872">
    <property type="term" value="F:metal ion binding"/>
    <property type="evidence" value="ECO:0007669"/>
    <property type="project" value="UniProtKB-KW"/>
</dbReference>
<reference evidence="6" key="2">
    <citation type="submission" date="2023-06" db="EMBL/GenBank/DDBJ databases">
        <authorList>
            <consortium name="Lawrence Berkeley National Laboratory"/>
            <person name="Haridas S."/>
            <person name="Hensen N."/>
            <person name="Bonometti L."/>
            <person name="Westerberg I."/>
            <person name="Brannstrom I.O."/>
            <person name="Guillou S."/>
            <person name="Cros-Aarteil S."/>
            <person name="Calhoun S."/>
            <person name="Kuo A."/>
            <person name="Mondo S."/>
            <person name="Pangilinan J."/>
            <person name="Riley R."/>
            <person name="Labutti K."/>
            <person name="Andreopoulos B."/>
            <person name="Lipzen A."/>
            <person name="Chen C."/>
            <person name="Yanf M."/>
            <person name="Daum C."/>
            <person name="Ng V."/>
            <person name="Clum A."/>
            <person name="Steindorff A."/>
            <person name="Ohm R."/>
            <person name="Martin F."/>
            <person name="Silar P."/>
            <person name="Natvig D."/>
            <person name="Lalanne C."/>
            <person name="Gautier V."/>
            <person name="Ament-Velasquez S.L."/>
            <person name="Kruys A."/>
            <person name="Hutchinson M.I."/>
            <person name="Powell A.J."/>
            <person name="Barry K."/>
            <person name="Miller A.N."/>
            <person name="Grigoriev I.V."/>
            <person name="Debuchy R."/>
            <person name="Gladieux P."/>
            <person name="Thoren M.H."/>
            <person name="Johannesson H."/>
        </authorList>
    </citation>
    <scope>NUCLEOTIDE SEQUENCE</scope>
    <source>
        <strain evidence="6">CBS 955.72</strain>
    </source>
</reference>
<sequence length="262" mass="29205">MLDTAIPEYLQCARTRPAQLPSSNFQPPYPSYSYKTASDADGTAQSILSAFLTSPSNAPEGCAHMRKGMSGAVQEHGYWGSMRDRIPASQTDDLAGAKATADDFKGNEAVGPRRITIPGKKDLAVIRSGQDWLDTTPEERELYLETMQPVLIKGMDFLRDHGDEVGCYSCRFMQIVDPVTAKPDKIDRTFGLAYFDDLASLERWCKEHPTHLAIFGGFHQYARKLQNNVTLRVFHEVMVLEPEQQLFEYVACPGTGMLMASQ</sequence>
<organism evidence="6 7">
    <name type="scientific">Lasiosphaeria hispida</name>
    <dbReference type="NCBI Taxonomy" id="260671"/>
    <lineage>
        <taxon>Eukaryota</taxon>
        <taxon>Fungi</taxon>
        <taxon>Dikarya</taxon>
        <taxon>Ascomycota</taxon>
        <taxon>Pezizomycotina</taxon>
        <taxon>Sordariomycetes</taxon>
        <taxon>Sordariomycetidae</taxon>
        <taxon>Sordariales</taxon>
        <taxon>Lasiosphaeriaceae</taxon>
        <taxon>Lasiosphaeria</taxon>
    </lineage>
</organism>
<evidence type="ECO:0000256" key="5">
    <source>
        <dbReference type="ARBA" id="ARBA00023239"/>
    </source>
</evidence>
<evidence type="ECO:0000313" key="7">
    <source>
        <dbReference type="Proteomes" id="UP001275084"/>
    </source>
</evidence>
<proteinExistence type="predicted"/>
<keyword evidence="5" id="KW-0456">Lyase</keyword>
<accession>A0AAJ0M7T1</accession>
<comment type="caution">
    <text evidence="6">The sequence shown here is derived from an EMBL/GenBank/DDBJ whole genome shotgun (WGS) entry which is preliminary data.</text>
</comment>
<keyword evidence="7" id="KW-1185">Reference proteome</keyword>
<dbReference type="Pfam" id="PF13816">
    <property type="entry name" value="Dehydratase_hem"/>
    <property type="match status" value="1"/>
</dbReference>
<comment type="cofactor">
    <cofactor evidence="1">
        <name>heme b</name>
        <dbReference type="ChEBI" id="CHEBI:60344"/>
    </cofactor>
</comment>
<dbReference type="Proteomes" id="UP001275084">
    <property type="component" value="Unassembled WGS sequence"/>
</dbReference>
<evidence type="ECO:0000313" key="6">
    <source>
        <dbReference type="EMBL" id="KAK3340004.1"/>
    </source>
</evidence>